<keyword evidence="2" id="KW-1185">Reference proteome</keyword>
<dbReference type="InParanoid" id="G0VJE3"/>
<evidence type="ECO:0000313" key="1">
    <source>
        <dbReference type="EMBL" id="CCC71622.1"/>
    </source>
</evidence>
<organism evidence="1 2">
    <name type="scientific">Naumovozyma castellii</name>
    <name type="common">Yeast</name>
    <name type="synonym">Saccharomyces castellii</name>
    <dbReference type="NCBI Taxonomy" id="27288"/>
    <lineage>
        <taxon>Eukaryota</taxon>
        <taxon>Fungi</taxon>
        <taxon>Dikarya</taxon>
        <taxon>Ascomycota</taxon>
        <taxon>Saccharomycotina</taxon>
        <taxon>Saccharomycetes</taxon>
        <taxon>Saccharomycetales</taxon>
        <taxon>Saccharomycetaceae</taxon>
        <taxon>Naumovozyma</taxon>
    </lineage>
</organism>
<gene>
    <name evidence="1" type="primary">NCAS0H03120</name>
    <name evidence="1" type="ordered locus">NCAS_0H03120</name>
</gene>
<reference key="2">
    <citation type="submission" date="2011-08" db="EMBL/GenBank/DDBJ databases">
        <title>Genome sequence of Naumovozyma castellii.</title>
        <authorList>
            <person name="Gordon J.L."/>
            <person name="Armisen D."/>
            <person name="Proux-Wera E."/>
            <person name="OhEigeartaigh S.S."/>
            <person name="Byrne K.P."/>
            <person name="Wolfe K.H."/>
        </authorList>
    </citation>
    <scope>NUCLEOTIDE SEQUENCE</scope>
    <source>
        <strain>Type strain:CBS 4309</strain>
    </source>
</reference>
<name>G0VJE3_NAUCA</name>
<evidence type="ECO:0000313" key="2">
    <source>
        <dbReference type="Proteomes" id="UP000001640"/>
    </source>
</evidence>
<protein>
    <submittedName>
        <fullName evidence="1">Uncharacterized protein</fullName>
    </submittedName>
</protein>
<dbReference type="RefSeq" id="XP_003677969.1">
    <property type="nucleotide sequence ID" value="XM_003677921.1"/>
</dbReference>
<sequence length="74" mass="8395">MKQTAVRTFQRQIPRFGQASLFHKTMGTTNSATQRKELIAGTLSVLAITAGYGLYRQTGDRSEIKEIYKKERNT</sequence>
<accession>G0VJE3</accession>
<reference evidence="1 2" key="1">
    <citation type="journal article" date="2011" name="Proc. Natl. Acad. Sci. U.S.A.">
        <title>Evolutionary erosion of yeast sex chromosomes by mating-type switching accidents.</title>
        <authorList>
            <person name="Gordon J.L."/>
            <person name="Armisen D."/>
            <person name="Proux-Wera E."/>
            <person name="Oheigeartaigh S.S."/>
            <person name="Byrne K.P."/>
            <person name="Wolfe K.H."/>
        </authorList>
    </citation>
    <scope>NUCLEOTIDE SEQUENCE [LARGE SCALE GENOMIC DNA]</scope>
    <source>
        <strain evidence="2">ATCC 76901 / BCRC 22586 / CBS 4309 / NBRC 1992 / NRRL Y-12630</strain>
    </source>
</reference>
<dbReference type="HOGENOM" id="CLU_2688366_0_0_1"/>
<proteinExistence type="predicted"/>
<dbReference type="KEGG" id="ncs:NCAS_0H03120"/>
<dbReference type="AlphaFoldDB" id="G0VJE3"/>
<dbReference type="GeneID" id="96905299"/>
<dbReference type="EMBL" id="HE576759">
    <property type="protein sequence ID" value="CCC71622.1"/>
    <property type="molecule type" value="Genomic_DNA"/>
</dbReference>
<dbReference type="Proteomes" id="UP000001640">
    <property type="component" value="Chromosome 8"/>
</dbReference>